<evidence type="ECO:0000256" key="1">
    <source>
        <dbReference type="SAM" id="MobiDB-lite"/>
    </source>
</evidence>
<dbReference type="AlphaFoldDB" id="A0A6C0M1U1"/>
<evidence type="ECO:0000313" key="2">
    <source>
        <dbReference type="EMBL" id="QHU36308.1"/>
    </source>
</evidence>
<name>A0A6C0M1U1_9ZZZZ</name>
<accession>A0A6C0M1U1</accession>
<protein>
    <submittedName>
        <fullName evidence="2">Uncharacterized protein</fullName>
    </submittedName>
</protein>
<feature type="region of interest" description="Disordered" evidence="1">
    <location>
        <begin position="69"/>
        <end position="95"/>
    </location>
</feature>
<sequence length="194" mass="20473">MRLLHPLPIPGSDSGSNLNQILPPVGAANPPNEHFTNAFSSRDGGVTGYEGAGGSVAALAGNPGYKIVSMKGGKSLRRGGKSRSRSTNRNKSRSNRCKCQRKGCNCRSRSSRCNCRRNCRCKSCNCRTRHTMRGGAGELSATAASFNGAANPPYQQYMGNHPNSSVFSVGSKMPLSNSALANPPPITSGNRCAK</sequence>
<reference evidence="2" key="1">
    <citation type="journal article" date="2020" name="Nature">
        <title>Giant virus diversity and host interactions through global metagenomics.</title>
        <authorList>
            <person name="Schulz F."/>
            <person name="Roux S."/>
            <person name="Paez-Espino D."/>
            <person name="Jungbluth S."/>
            <person name="Walsh D.A."/>
            <person name="Denef V.J."/>
            <person name="McMahon K.D."/>
            <person name="Konstantinidis K.T."/>
            <person name="Eloe-Fadrosh E.A."/>
            <person name="Kyrpides N.C."/>
            <person name="Woyke T."/>
        </authorList>
    </citation>
    <scope>NUCLEOTIDE SEQUENCE</scope>
    <source>
        <strain evidence="2">GVMAG-S-1035124-57</strain>
    </source>
</reference>
<dbReference type="EMBL" id="MN740634">
    <property type="protein sequence ID" value="QHU36308.1"/>
    <property type="molecule type" value="Genomic_DNA"/>
</dbReference>
<feature type="compositionally biased region" description="Basic residues" evidence="1">
    <location>
        <begin position="74"/>
        <end position="95"/>
    </location>
</feature>
<proteinExistence type="predicted"/>
<organism evidence="2">
    <name type="scientific">viral metagenome</name>
    <dbReference type="NCBI Taxonomy" id="1070528"/>
    <lineage>
        <taxon>unclassified sequences</taxon>
        <taxon>metagenomes</taxon>
        <taxon>organismal metagenomes</taxon>
    </lineage>
</organism>